<dbReference type="InterPro" id="IPR023286">
    <property type="entry name" value="ABATE_dom_sf"/>
</dbReference>
<dbReference type="InterPro" id="IPR021005">
    <property type="entry name" value="Znf_CGNR"/>
</dbReference>
<accession>A0A4V3CXU1</accession>
<dbReference type="InterPro" id="IPR010852">
    <property type="entry name" value="ABATE"/>
</dbReference>
<comment type="caution">
    <text evidence="2">The sequence shown here is derived from an EMBL/GenBank/DDBJ whole genome shotgun (WGS) entry which is preliminary data.</text>
</comment>
<dbReference type="RefSeq" id="WP_133617018.1">
    <property type="nucleotide sequence ID" value="NZ_SNYA01000005.1"/>
</dbReference>
<evidence type="ECO:0000313" key="3">
    <source>
        <dbReference type="Proteomes" id="UP000295601"/>
    </source>
</evidence>
<dbReference type="PANTHER" id="PTHR35525:SF3">
    <property type="entry name" value="BLL6575 PROTEIN"/>
    <property type="match status" value="1"/>
</dbReference>
<dbReference type="PANTHER" id="PTHR35525">
    <property type="entry name" value="BLL6575 PROTEIN"/>
    <property type="match status" value="1"/>
</dbReference>
<reference evidence="2 3" key="1">
    <citation type="submission" date="2019-03" db="EMBL/GenBank/DDBJ databases">
        <title>Genomic analyses of the natural microbiome of Caenorhabditis elegans.</title>
        <authorList>
            <person name="Samuel B."/>
        </authorList>
    </citation>
    <scope>NUCLEOTIDE SEQUENCE [LARGE SCALE GENOMIC DNA]</scope>
    <source>
        <strain evidence="2 3">JUb18</strain>
    </source>
</reference>
<proteinExistence type="predicted"/>
<dbReference type="Pfam" id="PF11706">
    <property type="entry name" value="zf-CGNR"/>
    <property type="match status" value="1"/>
</dbReference>
<evidence type="ECO:0000313" key="2">
    <source>
        <dbReference type="EMBL" id="TDP91568.1"/>
    </source>
</evidence>
<keyword evidence="3" id="KW-1185">Reference proteome</keyword>
<dbReference type="SUPFAM" id="SSF160904">
    <property type="entry name" value="Jann2411-like"/>
    <property type="match status" value="1"/>
</dbReference>
<organism evidence="2 3">
    <name type="scientific">Leucobacter luti</name>
    <dbReference type="NCBI Taxonomy" id="340320"/>
    <lineage>
        <taxon>Bacteria</taxon>
        <taxon>Bacillati</taxon>
        <taxon>Actinomycetota</taxon>
        <taxon>Actinomycetes</taxon>
        <taxon>Micrococcales</taxon>
        <taxon>Microbacteriaceae</taxon>
        <taxon>Leucobacter</taxon>
    </lineage>
</organism>
<sequence>MSLAYDVRANLLLLVDLLNSAPHVTGPDDGLASVEQLTEFVTQHGFTGPLGATPHDVAVAAGLRERFTVALANDVEPVVAAINLTFSEIRAFPRLASHGDWGWHMHATADSAPLGERMASDLVFALTDLIRFGDLPRLRSCAAEDCTAALADLTRNQSKRFCDARNCANRTHIAAYRARRNRGVNAEQQRRV</sequence>
<protein>
    <submittedName>
        <fullName evidence="2">Putative stress-induced transcription regulator</fullName>
    </submittedName>
</protein>
<dbReference type="OrthoDB" id="3531194at2"/>
<gene>
    <name evidence="2" type="ORF">EDF62_2186</name>
</gene>
<feature type="domain" description="Zinc finger CGNR" evidence="1">
    <location>
        <begin position="137"/>
        <end position="180"/>
    </location>
</feature>
<dbReference type="Gene3D" id="1.10.3300.10">
    <property type="entry name" value="Jann2411-like domain"/>
    <property type="match status" value="1"/>
</dbReference>
<name>A0A4V3CXU1_9MICO</name>
<evidence type="ECO:0000259" key="1">
    <source>
        <dbReference type="Pfam" id="PF11706"/>
    </source>
</evidence>
<dbReference type="Pfam" id="PF07336">
    <property type="entry name" value="ABATE"/>
    <property type="match status" value="1"/>
</dbReference>
<dbReference type="EMBL" id="SNYA01000005">
    <property type="protein sequence ID" value="TDP91568.1"/>
    <property type="molecule type" value="Genomic_DNA"/>
</dbReference>
<dbReference type="Proteomes" id="UP000295601">
    <property type="component" value="Unassembled WGS sequence"/>
</dbReference>
<dbReference type="AlphaFoldDB" id="A0A4V3CXU1"/>